<dbReference type="SUPFAM" id="SSF53098">
    <property type="entry name" value="Ribonuclease H-like"/>
    <property type="match status" value="1"/>
</dbReference>
<dbReference type="GO" id="GO:0003676">
    <property type="term" value="F:nucleic acid binding"/>
    <property type="evidence" value="ECO:0007669"/>
    <property type="project" value="InterPro"/>
</dbReference>
<evidence type="ECO:0000256" key="5">
    <source>
        <dbReference type="PROSITE-ProRule" id="PRU01240"/>
    </source>
</evidence>
<keyword evidence="9" id="KW-1185">Reference proteome</keyword>
<dbReference type="Gene3D" id="3.30.420.10">
    <property type="entry name" value="Ribonuclease H-like superfamily/Ribonuclease H"/>
    <property type="match status" value="1"/>
</dbReference>
<evidence type="ECO:0000313" key="9">
    <source>
        <dbReference type="Proteomes" id="UP000239649"/>
    </source>
</evidence>
<dbReference type="PROSITE" id="PS00138">
    <property type="entry name" value="SUBTILASE_SER"/>
    <property type="match status" value="1"/>
</dbReference>
<comment type="similarity">
    <text evidence="1 5">Belongs to the peptidase S8 family.</text>
</comment>
<dbReference type="InterPro" id="IPR034204">
    <property type="entry name" value="PfSUB1-like_cat_dom"/>
</dbReference>
<dbReference type="GO" id="GO:0006508">
    <property type="term" value="P:proteolysis"/>
    <property type="evidence" value="ECO:0007669"/>
    <property type="project" value="UniProtKB-KW"/>
</dbReference>
<keyword evidence="2 5" id="KW-0645">Protease</keyword>
<keyword evidence="3 5" id="KW-0378">Hydrolase</keyword>
<dbReference type="GO" id="GO:0004252">
    <property type="term" value="F:serine-type endopeptidase activity"/>
    <property type="evidence" value="ECO:0007669"/>
    <property type="project" value="UniProtKB-UniRule"/>
</dbReference>
<name>A0A2P6VH21_9CHLO</name>
<dbReference type="InterPro" id="IPR012337">
    <property type="entry name" value="RNaseH-like_sf"/>
</dbReference>
<dbReference type="SMART" id="SM00261">
    <property type="entry name" value="FU"/>
    <property type="match status" value="3"/>
</dbReference>
<dbReference type="STRING" id="554055.A0A2P6VH21"/>
<dbReference type="PRINTS" id="PR00723">
    <property type="entry name" value="SUBTILISIN"/>
</dbReference>
<dbReference type="InterPro" id="IPR022398">
    <property type="entry name" value="Peptidase_S8_His-AS"/>
</dbReference>
<dbReference type="EMBL" id="LHPF02000007">
    <property type="protein sequence ID" value="PSC73368.1"/>
    <property type="molecule type" value="Genomic_DNA"/>
</dbReference>
<dbReference type="InterPro" id="IPR013520">
    <property type="entry name" value="Ribonucl_H"/>
</dbReference>
<organism evidence="8 9">
    <name type="scientific">Micractinium conductrix</name>
    <dbReference type="NCBI Taxonomy" id="554055"/>
    <lineage>
        <taxon>Eukaryota</taxon>
        <taxon>Viridiplantae</taxon>
        <taxon>Chlorophyta</taxon>
        <taxon>core chlorophytes</taxon>
        <taxon>Trebouxiophyceae</taxon>
        <taxon>Chlorellales</taxon>
        <taxon>Chlorellaceae</taxon>
        <taxon>Chlorella clade</taxon>
        <taxon>Micractinium</taxon>
    </lineage>
</organism>
<feature type="compositionally biased region" description="Low complexity" evidence="6">
    <location>
        <begin position="935"/>
        <end position="961"/>
    </location>
</feature>
<dbReference type="InterPro" id="IPR015500">
    <property type="entry name" value="Peptidase_S8_subtilisin-rel"/>
</dbReference>
<dbReference type="Gene3D" id="3.40.50.200">
    <property type="entry name" value="Peptidase S8/S53 domain"/>
    <property type="match status" value="1"/>
</dbReference>
<dbReference type="InterPro" id="IPR000209">
    <property type="entry name" value="Peptidase_S8/S53_dom"/>
</dbReference>
<dbReference type="InterPro" id="IPR009030">
    <property type="entry name" value="Growth_fac_rcpt_cys_sf"/>
</dbReference>
<accession>A0A2P6VH21</accession>
<feature type="active site" description="Charge relay system" evidence="5">
    <location>
        <position position="295"/>
    </location>
</feature>
<dbReference type="InterPro" id="IPR050131">
    <property type="entry name" value="Peptidase_S8_subtilisin-like"/>
</dbReference>
<dbReference type="Pfam" id="PF22148">
    <property type="entry name" value="Fervidolysin_NPro-like"/>
    <property type="match status" value="1"/>
</dbReference>
<evidence type="ECO:0000256" key="1">
    <source>
        <dbReference type="ARBA" id="ARBA00011073"/>
    </source>
</evidence>
<evidence type="ECO:0000256" key="4">
    <source>
        <dbReference type="ARBA" id="ARBA00022825"/>
    </source>
</evidence>
<dbReference type="InterPro" id="IPR023828">
    <property type="entry name" value="Peptidase_S8_Ser-AS"/>
</dbReference>
<proteinExistence type="inferred from homology"/>
<dbReference type="SUPFAM" id="SSF52743">
    <property type="entry name" value="Subtilisin-like"/>
    <property type="match status" value="1"/>
</dbReference>
<evidence type="ECO:0000256" key="3">
    <source>
        <dbReference type="ARBA" id="ARBA00022801"/>
    </source>
</evidence>
<sequence length="1116" mass="113294">MFGFGFGYWGEDRAPWGEAAISKRAEGRLEQAKALCDNHIASVDCGAGPVGPQLRDYVKQWGLKPVYTFVTVPNRKSKACRTSFTITPEAQAAFLRDRPGAKERAAAAAAAAKGKGKAGKKENQEPAGAAGAPAAKKQRAMKYRVIATLFVLAAVVGQAAAGGTSVAADDDDGPAFELGEVLVQFRASATAEDKAAALKGQKIATSESVSTAGDGELVLATLPPGLAVAAAAGGLAKHPAVRFAEPNYIATKLAAPSDALYANLWGMQGGAGASNAEAGWDTITDCSSVYVGICDEGVQASHPDLAANMWINPDEGATPNGVDNDGNDLIDDTNGYDFVNNKGAVFTATDSDAHGTHVAGTIGGVGNNGLLVAGVCWKVKLIAAKFMANAPFVSFFTGITAVQLNLVAINNSWGSAGGSTSVLDAIRRAEAAGILFIAAAGNAGTTAANYPAYYSTVTSNVISVAALNSNGDKPSYSTYGSWVDLGAPGSSIVSTLPTNSSGSYSGTSMATPHVTGAVALYKAALLSSVNPTPSLAYPITETGGRLDVASMLTVTPGTSFVRPNFDCSQCGANQYCTGTACAGCTGNCETCTSATQCATCKAGWTGAPACSTPACTASSCPAGQYCSNGACAACTGNCETCTSATQCATCKAGWTGAPACSTPACTATSCPAGQYCSAPDTCKPCSFNCATCSSAGQCTTCKAGSVREWLTVWRSSGAGGRMPAQQHGPSAACACGQPPFVGLSRSAKNPGRPYANYDAAAPALLLPSSAPRARAAERVRLLLLPASAHPPAYCTQRLAVQETEGCLPRAPASLQSLQQLYVSLRHCPAARTAAAELCWPGGGGMPAGGLFVLDCETTGLSGRDYIHQLAVVNVATGQLLTALLRTCPRSIGAVAAQVCGATNAALHDPHRPTFGQLAPLLHAFLGGGGGVCSSSSSSSSSSGGSRTNRSSSSPSSGGSASAPPPPLIAAHNGGFDARMLIGEWCRRGLPVPRSWRLLDTLPLAKAFVSGCDNHRQSTLRRHYGIALPPGEAEHDAGTDAVVLARLLPHLAQAAPPGGLCAILEGRVRKKGGQPFVRTFGDVQAGMRGATGGKADEGTAAEAPAFTCTVCHARVVA</sequence>
<dbReference type="OrthoDB" id="512810at2759"/>
<protein>
    <submittedName>
        <fullName evidence="8">Peptidase S8</fullName>
    </submittedName>
</protein>
<evidence type="ECO:0000256" key="2">
    <source>
        <dbReference type="ARBA" id="ARBA00022670"/>
    </source>
</evidence>
<dbReference type="AlphaFoldDB" id="A0A2P6VH21"/>
<dbReference type="PANTHER" id="PTHR43806">
    <property type="entry name" value="PEPTIDASE S8"/>
    <property type="match status" value="1"/>
</dbReference>
<feature type="region of interest" description="Disordered" evidence="6">
    <location>
        <begin position="935"/>
        <end position="968"/>
    </location>
</feature>
<feature type="domain" description="Exonuclease" evidence="7">
    <location>
        <begin position="849"/>
        <end position="1056"/>
    </location>
</feature>
<dbReference type="Pfam" id="PF00082">
    <property type="entry name" value="Peptidase_S8"/>
    <property type="match status" value="1"/>
</dbReference>
<comment type="caution">
    <text evidence="8">The sequence shown here is derived from an EMBL/GenBank/DDBJ whole genome shotgun (WGS) entry which is preliminary data.</text>
</comment>
<dbReference type="PANTHER" id="PTHR43806:SF11">
    <property type="entry name" value="CEREVISIN-RELATED"/>
    <property type="match status" value="1"/>
</dbReference>
<feature type="active site" description="Charge relay system" evidence="5">
    <location>
        <position position="508"/>
    </location>
</feature>
<evidence type="ECO:0000313" key="8">
    <source>
        <dbReference type="EMBL" id="PSC73368.1"/>
    </source>
</evidence>
<dbReference type="SUPFAM" id="SSF57184">
    <property type="entry name" value="Growth factor receptor domain"/>
    <property type="match status" value="1"/>
</dbReference>
<feature type="region of interest" description="Disordered" evidence="6">
    <location>
        <begin position="105"/>
        <end position="134"/>
    </location>
</feature>
<dbReference type="InterPro" id="IPR006212">
    <property type="entry name" value="Furin_repeat"/>
</dbReference>
<dbReference type="CDD" id="cd07473">
    <property type="entry name" value="Peptidases_S8_Subtilisin_like"/>
    <property type="match status" value="1"/>
</dbReference>
<dbReference type="CDD" id="cd06127">
    <property type="entry name" value="DEDDh"/>
    <property type="match status" value="1"/>
</dbReference>
<dbReference type="InterPro" id="IPR054399">
    <property type="entry name" value="Fervidolysin-like_N_prodom"/>
</dbReference>
<keyword evidence="4 5" id="KW-0720">Serine protease</keyword>
<dbReference type="PROSITE" id="PS51892">
    <property type="entry name" value="SUBTILASE"/>
    <property type="match status" value="1"/>
</dbReference>
<evidence type="ECO:0000256" key="6">
    <source>
        <dbReference type="SAM" id="MobiDB-lite"/>
    </source>
</evidence>
<dbReference type="SMART" id="SM00479">
    <property type="entry name" value="EXOIII"/>
    <property type="match status" value="1"/>
</dbReference>
<dbReference type="InterPro" id="IPR036852">
    <property type="entry name" value="Peptidase_S8/S53_dom_sf"/>
</dbReference>
<dbReference type="InterPro" id="IPR036397">
    <property type="entry name" value="RNaseH_sf"/>
</dbReference>
<reference evidence="8 9" key="1">
    <citation type="journal article" date="2018" name="Plant J.">
        <title>Genome sequences of Chlorella sorokiniana UTEX 1602 and Micractinium conductrix SAG 241.80: implications to maltose excretion by a green alga.</title>
        <authorList>
            <person name="Arriola M.B."/>
            <person name="Velmurugan N."/>
            <person name="Zhang Y."/>
            <person name="Plunkett M.H."/>
            <person name="Hondzo H."/>
            <person name="Barney B.M."/>
        </authorList>
    </citation>
    <scope>NUCLEOTIDE SEQUENCE [LARGE SCALE GENOMIC DNA]</scope>
    <source>
        <strain evidence="8 9">SAG 241.80</strain>
    </source>
</reference>
<feature type="active site" description="Charge relay system" evidence="5">
    <location>
        <position position="354"/>
    </location>
</feature>
<dbReference type="Proteomes" id="UP000239649">
    <property type="component" value="Unassembled WGS sequence"/>
</dbReference>
<evidence type="ECO:0000259" key="7">
    <source>
        <dbReference type="SMART" id="SM00479"/>
    </source>
</evidence>
<dbReference type="Gene3D" id="2.10.220.10">
    <property type="entry name" value="Hormone Receptor, Insulin-like Growth Factor Receptor 1, Chain A, domain 2"/>
    <property type="match status" value="1"/>
</dbReference>
<dbReference type="PROSITE" id="PS00137">
    <property type="entry name" value="SUBTILASE_HIS"/>
    <property type="match status" value="1"/>
</dbReference>
<gene>
    <name evidence="8" type="ORF">C2E20_3349</name>
</gene>